<reference evidence="3" key="1">
    <citation type="journal article" date="2019" name="Int. J. Syst. Evol. Microbiol.">
        <title>The Global Catalogue of Microorganisms (GCM) 10K type strain sequencing project: providing services to taxonomists for standard genome sequencing and annotation.</title>
        <authorList>
            <consortium name="The Broad Institute Genomics Platform"/>
            <consortium name="The Broad Institute Genome Sequencing Center for Infectious Disease"/>
            <person name="Wu L."/>
            <person name="Ma J."/>
        </authorList>
    </citation>
    <scope>NUCLEOTIDE SEQUENCE [LARGE SCALE GENOMIC DNA]</scope>
    <source>
        <strain evidence="3">JCM 17917</strain>
    </source>
</reference>
<dbReference type="InterPro" id="IPR000960">
    <property type="entry name" value="Flavin_mOase"/>
</dbReference>
<evidence type="ECO:0000313" key="2">
    <source>
        <dbReference type="EMBL" id="GAA4306009.1"/>
    </source>
</evidence>
<dbReference type="InterPro" id="IPR050982">
    <property type="entry name" value="Auxin_biosynth/cation_transpt"/>
</dbReference>
<dbReference type="SUPFAM" id="SSF51905">
    <property type="entry name" value="FAD/NAD(P)-binding domain"/>
    <property type="match status" value="2"/>
</dbReference>
<keyword evidence="3" id="KW-1185">Reference proteome</keyword>
<proteinExistence type="predicted"/>
<evidence type="ECO:0000313" key="3">
    <source>
        <dbReference type="Proteomes" id="UP001501844"/>
    </source>
</evidence>
<dbReference type="EMBL" id="BAABGX010000002">
    <property type="protein sequence ID" value="GAA4306009.1"/>
    <property type="molecule type" value="Genomic_DNA"/>
</dbReference>
<dbReference type="InterPro" id="IPR036188">
    <property type="entry name" value="FAD/NAD-bd_sf"/>
</dbReference>
<sequence>MYDVLVIGAGQAGLATGYYLKEQGKQFLLVEAAATVGYSWRSRYDSLTLFTPAEYCQLPSFSLDLPKNHYPTKDQIADYLEQYARHFQLPISFNQTVTSVSKADGVFIIQTNIQTFQARQVVIATGPFQKPYIPQYSTSLNPQVLQVHSSQYQNPSQLPAGPVLVVGAGNSGAQIAVELSQTHAVHLSIRKKLAFSSLTKWGKSVFWWGTTTGVLFAGPSTFLGKKLYRQQDVIYGRELEKAIDSKQIQVRSEIADIDEQEVLFKDGSRSAFQTIIWATGFQPDYSWLQIEGAVNQRGAPLHHQGISPVPGLFYVGLSWQTSRSSALMLGAGRDAKFIAAQLASNVPNSEAAI</sequence>
<gene>
    <name evidence="2" type="ORF">GCM10023183_20760</name>
</gene>
<dbReference type="Pfam" id="PF13738">
    <property type="entry name" value="Pyr_redox_3"/>
    <property type="match status" value="1"/>
</dbReference>
<dbReference type="Gene3D" id="3.50.50.60">
    <property type="entry name" value="FAD/NAD(P)-binding domain"/>
    <property type="match status" value="1"/>
</dbReference>
<dbReference type="Proteomes" id="UP001501844">
    <property type="component" value="Unassembled WGS sequence"/>
</dbReference>
<dbReference type="PANTHER" id="PTHR43539:SF78">
    <property type="entry name" value="FLAVIN-CONTAINING MONOOXYGENASE"/>
    <property type="match status" value="1"/>
</dbReference>
<organism evidence="2 3">
    <name type="scientific">Nibribacter koreensis</name>
    <dbReference type="NCBI Taxonomy" id="1084519"/>
    <lineage>
        <taxon>Bacteria</taxon>
        <taxon>Pseudomonadati</taxon>
        <taxon>Bacteroidota</taxon>
        <taxon>Cytophagia</taxon>
        <taxon>Cytophagales</taxon>
        <taxon>Hymenobacteraceae</taxon>
        <taxon>Nibribacter</taxon>
    </lineage>
</organism>
<protein>
    <submittedName>
        <fullName evidence="2">NAD(P)/FAD-dependent oxidoreductase</fullName>
    </submittedName>
</protein>
<name>A0ABP8FKP0_9BACT</name>
<comment type="caution">
    <text evidence="2">The sequence shown here is derived from an EMBL/GenBank/DDBJ whole genome shotgun (WGS) entry which is preliminary data.</text>
</comment>
<dbReference type="PANTHER" id="PTHR43539">
    <property type="entry name" value="FLAVIN-BINDING MONOOXYGENASE-LIKE PROTEIN (AFU_ORTHOLOGUE AFUA_4G09220)"/>
    <property type="match status" value="1"/>
</dbReference>
<dbReference type="PIRSF" id="PIRSF000332">
    <property type="entry name" value="FMO"/>
    <property type="match status" value="1"/>
</dbReference>
<keyword evidence="1" id="KW-0560">Oxidoreductase</keyword>
<dbReference type="RefSeq" id="WP_345165525.1">
    <property type="nucleotide sequence ID" value="NZ_BAABGX010000002.1"/>
</dbReference>
<dbReference type="PRINTS" id="PR00368">
    <property type="entry name" value="FADPNR"/>
</dbReference>
<accession>A0ABP8FKP0</accession>
<evidence type="ECO:0000256" key="1">
    <source>
        <dbReference type="ARBA" id="ARBA00023002"/>
    </source>
</evidence>
<dbReference type="PRINTS" id="PR00469">
    <property type="entry name" value="PNDRDTASEII"/>
</dbReference>